<dbReference type="EMBL" id="CAADJE010000021">
    <property type="protein sequence ID" value="VFS63334.1"/>
    <property type="molecule type" value="Genomic_DNA"/>
</dbReference>
<reference evidence="2 3" key="1">
    <citation type="submission" date="2019-03" db="EMBL/GenBank/DDBJ databases">
        <authorList>
            <consortium name="Pathogen Informatics"/>
        </authorList>
    </citation>
    <scope>NUCLEOTIDE SEQUENCE [LARGE SCALE GENOMIC DNA]</scope>
    <source>
        <strain evidence="2 3">NCTC12998</strain>
    </source>
</reference>
<evidence type="ECO:0000313" key="2">
    <source>
        <dbReference type="EMBL" id="VFS63334.1"/>
    </source>
</evidence>
<evidence type="ECO:0000313" key="3">
    <source>
        <dbReference type="Proteomes" id="UP000345637"/>
    </source>
</evidence>
<name>A0A485AQP1_RAOPL</name>
<dbReference type="AlphaFoldDB" id="A0A485AQP1"/>
<proteinExistence type="predicted"/>
<dbReference type="InterPro" id="IPR010998">
    <property type="entry name" value="Integrase_recombinase_N"/>
</dbReference>
<dbReference type="Proteomes" id="UP000345637">
    <property type="component" value="Unassembled WGS sequence"/>
</dbReference>
<keyword evidence="1" id="KW-0238">DNA-binding</keyword>
<organism evidence="2 3">
    <name type="scientific">Raoultella planticola</name>
    <name type="common">Klebsiella planticola</name>
    <dbReference type="NCBI Taxonomy" id="575"/>
    <lineage>
        <taxon>Bacteria</taxon>
        <taxon>Pseudomonadati</taxon>
        <taxon>Pseudomonadota</taxon>
        <taxon>Gammaproteobacteria</taxon>
        <taxon>Enterobacterales</taxon>
        <taxon>Enterobacteriaceae</taxon>
        <taxon>Klebsiella/Raoultella group</taxon>
        <taxon>Raoultella</taxon>
    </lineage>
</organism>
<evidence type="ECO:0000256" key="1">
    <source>
        <dbReference type="ARBA" id="ARBA00023125"/>
    </source>
</evidence>
<sequence>MKCKYPGKPWCDRETKKVRHCSGEVFHYAIVTSRTEYNPAADLTSVMSGHESKHYPFLIVVESESKWHLLVIKKIIS</sequence>
<protein>
    <submittedName>
        <fullName evidence="2">Prophage CPS-53 integrase</fullName>
    </submittedName>
</protein>
<dbReference type="Gene3D" id="1.10.150.130">
    <property type="match status" value="1"/>
</dbReference>
<accession>A0A485AQP1</accession>
<gene>
    <name evidence="2" type="primary">intS_2</name>
    <name evidence="2" type="ORF">NCTC12998_02238</name>
</gene>
<dbReference type="GO" id="GO:0003677">
    <property type="term" value="F:DNA binding"/>
    <property type="evidence" value="ECO:0007669"/>
    <property type="project" value="UniProtKB-KW"/>
</dbReference>